<keyword evidence="1" id="KW-0472">Membrane</keyword>
<feature type="transmembrane region" description="Helical" evidence="1">
    <location>
        <begin position="169"/>
        <end position="187"/>
    </location>
</feature>
<accession>A0ABT8LYH5</accession>
<keyword evidence="1" id="KW-1133">Transmembrane helix</keyword>
<dbReference type="EMBL" id="VCYI01000002">
    <property type="protein sequence ID" value="MDN7011834.1"/>
    <property type="molecule type" value="Genomic_DNA"/>
</dbReference>
<proteinExistence type="predicted"/>
<keyword evidence="3" id="KW-1185">Reference proteome</keyword>
<gene>
    <name evidence="2" type="ORF">FGW20_02000</name>
</gene>
<feature type="transmembrane region" description="Helical" evidence="1">
    <location>
        <begin position="123"/>
        <end position="149"/>
    </location>
</feature>
<evidence type="ECO:0000313" key="3">
    <source>
        <dbReference type="Proteomes" id="UP001168423"/>
    </source>
</evidence>
<keyword evidence="1" id="KW-0812">Transmembrane</keyword>
<organism evidence="2 3">
    <name type="scientific">Methanoculleus methanifontis</name>
    <dbReference type="NCBI Taxonomy" id="2584086"/>
    <lineage>
        <taxon>Archaea</taxon>
        <taxon>Methanobacteriati</taxon>
        <taxon>Methanobacteriota</taxon>
        <taxon>Stenosarchaea group</taxon>
        <taxon>Methanomicrobia</taxon>
        <taxon>Methanomicrobiales</taxon>
        <taxon>Methanomicrobiaceae</taxon>
        <taxon>Methanoculleus</taxon>
    </lineage>
</organism>
<dbReference type="Proteomes" id="UP001168423">
    <property type="component" value="Unassembled WGS sequence"/>
</dbReference>
<evidence type="ECO:0000256" key="1">
    <source>
        <dbReference type="SAM" id="Phobius"/>
    </source>
</evidence>
<dbReference type="RefSeq" id="WP_301676438.1">
    <property type="nucleotide sequence ID" value="NZ_VCYI01000002.1"/>
</dbReference>
<sequence>MAPERSSIALALTAAYFIAVPVTGVYARFVYDGQFDHRVTELAPVLFLFCILSLAGAVLFTAAVREEGGRWWAAVPLAALFLALAVLEPSPWPSGASQLAIALLAPTILILLLGALPVRRGTFAWFSAIEAGVISLFGLVWAYGLFLAPPLPENIIIHSPSLYEFAGTAYVYAGLGLLGVLFLSLACRQMPVEEKAA</sequence>
<feature type="transmembrane region" description="Helical" evidence="1">
    <location>
        <begin position="43"/>
        <end position="64"/>
    </location>
</feature>
<protein>
    <submittedName>
        <fullName evidence="2">Uncharacterized protein</fullName>
    </submittedName>
</protein>
<feature type="transmembrane region" description="Helical" evidence="1">
    <location>
        <begin position="99"/>
        <end position="116"/>
    </location>
</feature>
<evidence type="ECO:0000313" key="2">
    <source>
        <dbReference type="EMBL" id="MDN7011834.1"/>
    </source>
</evidence>
<feature type="transmembrane region" description="Helical" evidence="1">
    <location>
        <begin position="71"/>
        <end position="87"/>
    </location>
</feature>
<reference evidence="2" key="1">
    <citation type="submission" date="2019-05" db="EMBL/GenBank/DDBJ databases">
        <title>Isolation and characterization of methanogens from the cold seep sediment at Four-Way Closure Ridge.</title>
        <authorList>
            <person name="You Y.-T."/>
            <person name="Chen S.-C."/>
            <person name="Zhang W.-L."/>
            <person name="Lai M.-C."/>
        </authorList>
    </citation>
    <scope>NUCLEOTIDE SEQUENCE</scope>
    <source>
        <strain evidence="2">FWC-SCC3</strain>
    </source>
</reference>
<name>A0ABT8LYH5_9EURY</name>
<comment type="caution">
    <text evidence="2">The sequence shown here is derived from an EMBL/GenBank/DDBJ whole genome shotgun (WGS) entry which is preliminary data.</text>
</comment>